<feature type="region of interest" description="Disordered" evidence="1">
    <location>
        <begin position="1"/>
        <end position="28"/>
    </location>
</feature>
<gene>
    <name evidence="2" type="ORF">EVAR_60212_1</name>
</gene>
<dbReference type="AlphaFoldDB" id="A0A4C1Z8Q5"/>
<name>A0A4C1Z8Q5_EUMVA</name>
<evidence type="ECO:0000313" key="2">
    <source>
        <dbReference type="EMBL" id="GBP84268.1"/>
    </source>
</evidence>
<evidence type="ECO:0000313" key="3">
    <source>
        <dbReference type="Proteomes" id="UP000299102"/>
    </source>
</evidence>
<accession>A0A4C1Z8Q5</accession>
<organism evidence="2 3">
    <name type="scientific">Eumeta variegata</name>
    <name type="common">Bagworm moth</name>
    <name type="synonym">Eumeta japonica</name>
    <dbReference type="NCBI Taxonomy" id="151549"/>
    <lineage>
        <taxon>Eukaryota</taxon>
        <taxon>Metazoa</taxon>
        <taxon>Ecdysozoa</taxon>
        <taxon>Arthropoda</taxon>
        <taxon>Hexapoda</taxon>
        <taxon>Insecta</taxon>
        <taxon>Pterygota</taxon>
        <taxon>Neoptera</taxon>
        <taxon>Endopterygota</taxon>
        <taxon>Lepidoptera</taxon>
        <taxon>Glossata</taxon>
        <taxon>Ditrysia</taxon>
        <taxon>Tineoidea</taxon>
        <taxon>Psychidae</taxon>
        <taxon>Oiketicinae</taxon>
        <taxon>Eumeta</taxon>
    </lineage>
</organism>
<evidence type="ECO:0000256" key="1">
    <source>
        <dbReference type="SAM" id="MobiDB-lite"/>
    </source>
</evidence>
<dbReference type="Proteomes" id="UP000299102">
    <property type="component" value="Unassembled WGS sequence"/>
</dbReference>
<protein>
    <submittedName>
        <fullName evidence="2">Uncharacterized protein</fullName>
    </submittedName>
</protein>
<dbReference type="EMBL" id="BGZK01001668">
    <property type="protein sequence ID" value="GBP84268.1"/>
    <property type="molecule type" value="Genomic_DNA"/>
</dbReference>
<comment type="caution">
    <text evidence="2">The sequence shown here is derived from an EMBL/GenBank/DDBJ whole genome shotgun (WGS) entry which is preliminary data.</text>
</comment>
<proteinExistence type="predicted"/>
<sequence length="124" mass="13997">MLSRRSRTPHRIDGGRQQQVPLRPMRDNKIMGAYGPAGEVKTRHRRYFIYPVPTYGRVTSDCALHASADADIMTYGVYPPPTIESPIPPSIPFPPSISDQNNYSNFQSISVYPMRSPIQSSIFQ</sequence>
<keyword evidence="3" id="KW-1185">Reference proteome</keyword>
<reference evidence="2 3" key="1">
    <citation type="journal article" date="2019" name="Commun. Biol.">
        <title>The bagworm genome reveals a unique fibroin gene that provides high tensile strength.</title>
        <authorList>
            <person name="Kono N."/>
            <person name="Nakamura H."/>
            <person name="Ohtoshi R."/>
            <person name="Tomita M."/>
            <person name="Numata K."/>
            <person name="Arakawa K."/>
        </authorList>
    </citation>
    <scope>NUCLEOTIDE SEQUENCE [LARGE SCALE GENOMIC DNA]</scope>
</reference>